<dbReference type="KEGG" id="glj:GKIL_4473"/>
<dbReference type="Pfam" id="PF22020">
    <property type="entry name" value="RlmL_1st"/>
    <property type="match status" value="1"/>
</dbReference>
<dbReference type="PANTHER" id="PTHR47313">
    <property type="entry name" value="RIBOSOMAL RNA LARGE SUBUNIT METHYLTRANSFERASE K/L"/>
    <property type="match status" value="1"/>
</dbReference>
<dbReference type="Proteomes" id="UP000017396">
    <property type="component" value="Chromosome"/>
</dbReference>
<dbReference type="PROSITE" id="PS00092">
    <property type="entry name" value="N6_MTASE"/>
    <property type="match status" value="1"/>
</dbReference>
<dbReference type="GO" id="GO:0003723">
    <property type="term" value="F:RNA binding"/>
    <property type="evidence" value="ECO:0007669"/>
    <property type="project" value="UniProtKB-UniRule"/>
</dbReference>
<dbReference type="STRING" id="1183438.GKIL_4473"/>
<evidence type="ECO:0000313" key="5">
    <source>
        <dbReference type="EMBL" id="AGY60719.1"/>
    </source>
</evidence>
<organism evidence="5 6">
    <name type="scientific">Gloeobacter kilaueensis (strain ATCC BAA-2537 / CCAP 1431/1 / ULC 316 / JS1)</name>
    <dbReference type="NCBI Taxonomy" id="1183438"/>
    <lineage>
        <taxon>Bacteria</taxon>
        <taxon>Bacillati</taxon>
        <taxon>Cyanobacteriota</taxon>
        <taxon>Cyanophyceae</taxon>
        <taxon>Gloeobacterales</taxon>
        <taxon>Gloeobacteraceae</taxon>
        <taxon>Gloeobacter</taxon>
    </lineage>
</organism>
<dbReference type="Gene3D" id="3.40.50.150">
    <property type="entry name" value="Vaccinia Virus protein VP39"/>
    <property type="match status" value="1"/>
</dbReference>
<dbReference type="GO" id="GO:0070043">
    <property type="term" value="F:rRNA (guanine-N7-)-methyltransferase activity"/>
    <property type="evidence" value="ECO:0007669"/>
    <property type="project" value="TreeGrafter"/>
</dbReference>
<evidence type="ECO:0000256" key="2">
    <source>
        <dbReference type="ARBA" id="ARBA00022679"/>
    </source>
</evidence>
<protein>
    <submittedName>
        <fullName evidence="5">23S rRNA m(2)G2445 methyltransferase</fullName>
    </submittedName>
</protein>
<name>U5QSR7_GLOK1</name>
<dbReference type="Gene3D" id="3.30.2130.30">
    <property type="match status" value="1"/>
</dbReference>
<dbReference type="PROSITE" id="PS01261">
    <property type="entry name" value="UPF0020"/>
    <property type="match status" value="1"/>
</dbReference>
<proteinExistence type="predicted"/>
<feature type="domain" description="THUMP" evidence="4">
    <location>
        <begin position="43"/>
        <end position="154"/>
    </location>
</feature>
<evidence type="ECO:0000256" key="3">
    <source>
        <dbReference type="PROSITE-ProRule" id="PRU00529"/>
    </source>
</evidence>
<evidence type="ECO:0000256" key="1">
    <source>
        <dbReference type="ARBA" id="ARBA00022603"/>
    </source>
</evidence>
<dbReference type="SUPFAM" id="SSF53335">
    <property type="entry name" value="S-adenosyl-L-methionine-dependent methyltransferases"/>
    <property type="match status" value="1"/>
</dbReference>
<dbReference type="InterPro" id="IPR002052">
    <property type="entry name" value="DNA_methylase_N6_adenine_CS"/>
</dbReference>
<dbReference type="eggNOG" id="COG0116">
    <property type="taxonomic scope" value="Bacteria"/>
</dbReference>
<dbReference type="PANTHER" id="PTHR47313:SF1">
    <property type="entry name" value="RIBOSOMAL RNA LARGE SUBUNIT METHYLTRANSFERASE K_L"/>
    <property type="match status" value="1"/>
</dbReference>
<dbReference type="PATRIC" id="fig|1183438.3.peg.4401"/>
<dbReference type="CDD" id="cd11715">
    <property type="entry name" value="THUMP_AdoMetMT"/>
    <property type="match status" value="1"/>
</dbReference>
<keyword evidence="3" id="KW-0694">RNA-binding</keyword>
<dbReference type="InterPro" id="IPR029063">
    <property type="entry name" value="SAM-dependent_MTases_sf"/>
</dbReference>
<dbReference type="OrthoDB" id="9809404at2"/>
<dbReference type="RefSeq" id="WP_023176111.1">
    <property type="nucleotide sequence ID" value="NC_022600.1"/>
</dbReference>
<dbReference type="PROSITE" id="PS51165">
    <property type="entry name" value="THUMP"/>
    <property type="match status" value="1"/>
</dbReference>
<evidence type="ECO:0000259" key="4">
    <source>
        <dbReference type="PROSITE" id="PS51165"/>
    </source>
</evidence>
<dbReference type="Pfam" id="PF01170">
    <property type="entry name" value="UPF0020"/>
    <property type="match status" value="1"/>
</dbReference>
<evidence type="ECO:0000313" key="6">
    <source>
        <dbReference type="Proteomes" id="UP000017396"/>
    </source>
</evidence>
<dbReference type="AlphaFoldDB" id="U5QSR7"/>
<gene>
    <name evidence="5" type="primary">ypsC</name>
    <name evidence="5" type="ORF">GKIL_4473</name>
</gene>
<dbReference type="InterPro" id="IPR053943">
    <property type="entry name" value="RlmKL-like_Mtase_CS"/>
</dbReference>
<keyword evidence="1 5" id="KW-0489">Methyltransferase</keyword>
<keyword evidence="2 5" id="KW-0808">Transferase</keyword>
<dbReference type="GO" id="GO:0008990">
    <property type="term" value="F:rRNA (guanine-N2-)-methyltransferase activity"/>
    <property type="evidence" value="ECO:0007669"/>
    <property type="project" value="TreeGrafter"/>
</dbReference>
<dbReference type="InterPro" id="IPR004114">
    <property type="entry name" value="THUMP_dom"/>
</dbReference>
<dbReference type="HOGENOM" id="CLU_032119_3_0_3"/>
<dbReference type="InterPro" id="IPR054170">
    <property type="entry name" value="RlmL_1st"/>
</dbReference>
<sequence length="374" mass="41664">MQKYFATVARSLEAVAAAELEKLGASHIEPGFAGVSFSGDLEMLYRVNLWARTIFRVLVPIAEFRATTREELYRQVRRIDWQPYLDTSATFAVDVTGSNAQLNHSHFTALQIKNAIVDQQRERDARRSSVDLLRPDLRLNAHIYQDRCILSLDSSGGSLHKRGYRPAMGIAPLKETLAAALIDLCGWDPALPFVDPLCGSGTLPIEAAIKALDIAPGLGRDRFGFEGWPGFDRPLWQRLQSEAKARRHERPRAPIAGSDHDRAVLQLAKDNARRGGLKAAIHWQVRELAQLEAPAPQGVLVCNPPYGERLGEASALGSLYRTIGDVFKQRFKGWTAFVLTANRELAKQIGLRPAQRLPIFNGALPCTFLKYELY</sequence>
<dbReference type="EMBL" id="CP003587">
    <property type="protein sequence ID" value="AGY60719.1"/>
    <property type="molecule type" value="Genomic_DNA"/>
</dbReference>
<dbReference type="SMART" id="SM00981">
    <property type="entry name" value="THUMP"/>
    <property type="match status" value="1"/>
</dbReference>
<keyword evidence="6" id="KW-1185">Reference proteome</keyword>
<reference evidence="5 6" key="1">
    <citation type="journal article" date="2013" name="PLoS ONE">
        <title>Cultivation and Complete Genome Sequencing of Gloeobacter kilaueensis sp. nov., from a Lava Cave in Kilauea Caldera, Hawai'i.</title>
        <authorList>
            <person name="Saw J.H."/>
            <person name="Schatz M."/>
            <person name="Brown M.V."/>
            <person name="Kunkel D.D."/>
            <person name="Foster J.S."/>
            <person name="Shick H."/>
            <person name="Christensen S."/>
            <person name="Hou S."/>
            <person name="Wan X."/>
            <person name="Donachie S.P."/>
        </authorList>
    </citation>
    <scope>NUCLEOTIDE SEQUENCE [LARGE SCALE GENOMIC DNA]</scope>
    <source>
        <strain evidence="6">JS</strain>
    </source>
</reference>
<dbReference type="InterPro" id="IPR000241">
    <property type="entry name" value="RlmKL-like_Mtase"/>
</dbReference>
<dbReference type="Pfam" id="PF02926">
    <property type="entry name" value="THUMP"/>
    <property type="match status" value="1"/>
</dbReference>
<accession>U5QSR7</accession>